<reference evidence="1 2" key="1">
    <citation type="submission" date="2016-02" db="EMBL/GenBank/DDBJ databases">
        <title>Ulvibacter sp. LPB0005, isolated from Thais luteostoma.</title>
        <authorList>
            <person name="Shin S.-K."/>
            <person name="Yi H."/>
        </authorList>
    </citation>
    <scope>NUCLEOTIDE SEQUENCE [LARGE SCALE GENOMIC DNA]</scope>
    <source>
        <strain evidence="1 2">LPB0005</strain>
    </source>
</reference>
<dbReference type="AlphaFoldDB" id="A0A167HN29"/>
<organism evidence="1 2">
    <name type="scientific">Cochleicola gelatinilyticus</name>
    <dbReference type="NCBI Taxonomy" id="1763537"/>
    <lineage>
        <taxon>Bacteria</taxon>
        <taxon>Pseudomonadati</taxon>
        <taxon>Bacteroidota</taxon>
        <taxon>Flavobacteriia</taxon>
        <taxon>Flavobacteriales</taxon>
        <taxon>Flavobacteriaceae</taxon>
        <taxon>Cochleicola</taxon>
    </lineage>
</organism>
<name>A0A167HN29_9FLAO</name>
<keyword evidence="2" id="KW-1185">Reference proteome</keyword>
<sequence length="160" mass="18005">MAASEQTNDTIIKEEIQSILDDILKIYNQSGKRVSGEFEKGLKATYKPNEAEIEGYIYLSGRGKTQQGNKGEPYLVERIEEWIKSKGIIPIEESMSVTSLAHAIATKIHKEGTNKENHIKPYDGVITPQRIDKIIKRVSQFNVGLFIDSVNTEIAKLQKV</sequence>
<dbReference type="STRING" id="1763537.ULVI_09400"/>
<proteinExistence type="predicted"/>
<dbReference type="OrthoDB" id="1258601at2"/>
<comment type="caution">
    <text evidence="1">The sequence shown here is derived from an EMBL/GenBank/DDBJ whole genome shotgun (WGS) entry which is preliminary data.</text>
</comment>
<accession>A0A167HN29</accession>
<evidence type="ECO:0000313" key="1">
    <source>
        <dbReference type="EMBL" id="OAB78787.1"/>
    </source>
</evidence>
<dbReference type="EMBL" id="LRXL01000037">
    <property type="protein sequence ID" value="OAB78787.1"/>
    <property type="molecule type" value="Genomic_DNA"/>
</dbReference>
<evidence type="ECO:0000313" key="2">
    <source>
        <dbReference type="Proteomes" id="UP000077013"/>
    </source>
</evidence>
<protein>
    <submittedName>
        <fullName evidence="1">Uncharacterized protein</fullName>
    </submittedName>
</protein>
<dbReference type="Proteomes" id="UP000077013">
    <property type="component" value="Unassembled WGS sequence"/>
</dbReference>
<gene>
    <name evidence="1" type="ORF">ULVI_09400</name>
</gene>
<dbReference type="RefSeq" id="WP_068592125.1">
    <property type="nucleotide sequence ID" value="NZ_LRXL01000037.1"/>
</dbReference>